<dbReference type="InterPro" id="IPR005076">
    <property type="entry name" value="Glyco_trans_6"/>
</dbReference>
<dbReference type="GO" id="GO:0016020">
    <property type="term" value="C:membrane"/>
    <property type="evidence" value="ECO:0007669"/>
    <property type="project" value="UniProtKB-SubCell"/>
</dbReference>
<dbReference type="Proteomes" id="UP000299084">
    <property type="component" value="Unassembled WGS sequence"/>
</dbReference>
<evidence type="ECO:0000256" key="3">
    <source>
        <dbReference type="ARBA" id="ARBA00010413"/>
    </source>
</evidence>
<dbReference type="GO" id="GO:0005794">
    <property type="term" value="C:Golgi apparatus"/>
    <property type="evidence" value="ECO:0007669"/>
    <property type="project" value="TreeGrafter"/>
</dbReference>
<dbReference type="GO" id="GO:0004380">
    <property type="term" value="F:glycoprotein-fucosylgalactoside alpha-N-acetylgalactosaminyltransferase activity"/>
    <property type="evidence" value="ECO:0007669"/>
    <property type="project" value="TreeGrafter"/>
</dbReference>
<dbReference type="Pfam" id="PF03414">
    <property type="entry name" value="Glyco_transf_6"/>
    <property type="match status" value="1"/>
</dbReference>
<dbReference type="EMBL" id="JWIN03000009">
    <property type="protein sequence ID" value="KAB1274765.1"/>
    <property type="molecule type" value="Genomic_DNA"/>
</dbReference>
<dbReference type="SUPFAM" id="SSF53448">
    <property type="entry name" value="Nucleotide-diphospho-sugar transferases"/>
    <property type="match status" value="1"/>
</dbReference>
<keyword evidence="4" id="KW-0328">Glycosyltransferase</keyword>
<keyword evidence="6" id="KW-0735">Signal-anchor</keyword>
<proteinExistence type="inferred from homology"/>
<protein>
    <submittedName>
        <fullName evidence="7">Histo-blood group ABO system transferase</fullName>
    </submittedName>
</protein>
<evidence type="ECO:0000313" key="7">
    <source>
        <dbReference type="EMBL" id="KAB1274765.1"/>
    </source>
</evidence>
<name>A0A5N4DUF2_CAMDR</name>
<comment type="caution">
    <text evidence="7">The sequence shown here is derived from an EMBL/GenBank/DDBJ whole genome shotgun (WGS) entry which is preliminary data.</text>
</comment>
<gene>
    <name evidence="7" type="ORF">Cadr_000011519</name>
</gene>
<dbReference type="AlphaFoldDB" id="A0A5N4DUF2"/>
<accession>A0A5N4DUF2</accession>
<keyword evidence="5 7" id="KW-0808">Transferase</keyword>
<evidence type="ECO:0000256" key="1">
    <source>
        <dbReference type="ARBA" id="ARBA00001936"/>
    </source>
</evidence>
<comment type="subcellular location">
    <subcellularLocation>
        <location evidence="2">Membrane</location>
        <topology evidence="2">Single-pass type II membrane protein</topology>
    </subcellularLocation>
</comment>
<evidence type="ECO:0000256" key="4">
    <source>
        <dbReference type="ARBA" id="ARBA00022676"/>
    </source>
</evidence>
<sequence length="89" mass="10296">MTICGYCYLKPRSQKLESIQAGASVTVRERHHLQSAKLSSMVYPQPHVLMPPRRDVLLVTPWLAPIIWDKTFNTDILNEQFRLQNATMD</sequence>
<comment type="cofactor">
    <cofactor evidence="1">
        <name>Mn(2+)</name>
        <dbReference type="ChEBI" id="CHEBI:29035"/>
    </cofactor>
</comment>
<evidence type="ECO:0000256" key="2">
    <source>
        <dbReference type="ARBA" id="ARBA00004606"/>
    </source>
</evidence>
<evidence type="ECO:0000313" key="8">
    <source>
        <dbReference type="Proteomes" id="UP000299084"/>
    </source>
</evidence>
<dbReference type="PANTHER" id="PTHR10462:SF29">
    <property type="entry name" value="HISTO-BLOOD GROUP ABO SYSTEM TRANSFERASE"/>
    <property type="match status" value="1"/>
</dbReference>
<keyword evidence="6" id="KW-0812">Transmembrane</keyword>
<dbReference type="InterPro" id="IPR029044">
    <property type="entry name" value="Nucleotide-diphossugar_trans"/>
</dbReference>
<dbReference type="Gene3D" id="3.90.550.10">
    <property type="entry name" value="Spore Coat Polysaccharide Biosynthesis Protein SpsA, Chain A"/>
    <property type="match status" value="1"/>
</dbReference>
<evidence type="ECO:0000256" key="6">
    <source>
        <dbReference type="ARBA" id="ARBA00022968"/>
    </source>
</evidence>
<keyword evidence="8" id="KW-1185">Reference proteome</keyword>
<dbReference type="GO" id="GO:0031982">
    <property type="term" value="C:vesicle"/>
    <property type="evidence" value="ECO:0007669"/>
    <property type="project" value="TreeGrafter"/>
</dbReference>
<evidence type="ECO:0000256" key="5">
    <source>
        <dbReference type="ARBA" id="ARBA00022679"/>
    </source>
</evidence>
<dbReference type="GO" id="GO:0005975">
    <property type="term" value="P:carbohydrate metabolic process"/>
    <property type="evidence" value="ECO:0007669"/>
    <property type="project" value="InterPro"/>
</dbReference>
<organism evidence="7 8">
    <name type="scientific">Camelus dromedarius</name>
    <name type="common">Dromedary</name>
    <name type="synonym">Arabian camel</name>
    <dbReference type="NCBI Taxonomy" id="9838"/>
    <lineage>
        <taxon>Eukaryota</taxon>
        <taxon>Metazoa</taxon>
        <taxon>Chordata</taxon>
        <taxon>Craniata</taxon>
        <taxon>Vertebrata</taxon>
        <taxon>Euteleostomi</taxon>
        <taxon>Mammalia</taxon>
        <taxon>Eutheria</taxon>
        <taxon>Laurasiatheria</taxon>
        <taxon>Artiodactyla</taxon>
        <taxon>Tylopoda</taxon>
        <taxon>Camelidae</taxon>
        <taxon>Camelus</taxon>
    </lineage>
</organism>
<reference evidence="7 8" key="1">
    <citation type="journal article" date="2019" name="Mol. Ecol. Resour.">
        <title>Improving Illumina assemblies with Hi-C and long reads: an example with the North African dromedary.</title>
        <authorList>
            <person name="Elbers J.P."/>
            <person name="Rogers M.F."/>
            <person name="Perelman P.L."/>
            <person name="Proskuryakova A.A."/>
            <person name="Serdyukova N.A."/>
            <person name="Johnson W.E."/>
            <person name="Horin P."/>
            <person name="Corander J."/>
            <person name="Murphy D."/>
            <person name="Burger P.A."/>
        </authorList>
    </citation>
    <scope>NUCLEOTIDE SEQUENCE [LARGE SCALE GENOMIC DNA]</scope>
    <source>
        <strain evidence="7">Drom800</strain>
        <tissue evidence="7">Blood</tissue>
    </source>
</reference>
<dbReference type="PANTHER" id="PTHR10462">
    <property type="entry name" value="GLYCOSYLTRANSFERASE-RELATED"/>
    <property type="match status" value="1"/>
</dbReference>
<comment type="similarity">
    <text evidence="3">Belongs to the glycosyltransferase 6 family.</text>
</comment>